<dbReference type="OrthoDB" id="5902521at2759"/>
<organism evidence="1 2">
    <name type="scientific">Haemonchus contortus</name>
    <name type="common">Barber pole worm</name>
    <dbReference type="NCBI Taxonomy" id="6289"/>
    <lineage>
        <taxon>Eukaryota</taxon>
        <taxon>Metazoa</taxon>
        <taxon>Ecdysozoa</taxon>
        <taxon>Nematoda</taxon>
        <taxon>Chromadorea</taxon>
        <taxon>Rhabditida</taxon>
        <taxon>Rhabditina</taxon>
        <taxon>Rhabditomorpha</taxon>
        <taxon>Strongyloidea</taxon>
        <taxon>Trichostrongylidae</taxon>
        <taxon>Haemonchus</taxon>
    </lineage>
</organism>
<dbReference type="WBParaSite" id="HCON_00146350-00001">
    <property type="protein sequence ID" value="HCON_00146350-00001"/>
    <property type="gene ID" value="HCON_00146350"/>
</dbReference>
<dbReference type="AlphaFoldDB" id="A0A7I5ECK3"/>
<name>A0A7I5ECK3_HAECO</name>
<accession>A0A7I5ECK3</accession>
<evidence type="ECO:0000313" key="1">
    <source>
        <dbReference type="Proteomes" id="UP000025227"/>
    </source>
</evidence>
<proteinExistence type="predicted"/>
<dbReference type="OMA" id="MFETSWE"/>
<dbReference type="Proteomes" id="UP000025227">
    <property type="component" value="Unplaced"/>
</dbReference>
<sequence>MLRETTPPVCMMCLPRAVGISVRIGEQQSADRWRKNLFKANISKVRRNRALKERLDAILKCIGEMEKEEEERLKMLVRNPWGRWQLPYQPMFETSWERVRRLDGAIETIRPGAH</sequence>
<evidence type="ECO:0000313" key="2">
    <source>
        <dbReference type="WBParaSite" id="HCON_00146350-00001"/>
    </source>
</evidence>
<reference evidence="2" key="1">
    <citation type="submission" date="2020-12" db="UniProtKB">
        <authorList>
            <consortium name="WormBaseParasite"/>
        </authorList>
    </citation>
    <scope>IDENTIFICATION</scope>
    <source>
        <strain evidence="2">MHco3</strain>
    </source>
</reference>
<keyword evidence="1" id="KW-1185">Reference proteome</keyword>
<protein>
    <submittedName>
        <fullName evidence="2">BZIP domain-containing protein</fullName>
    </submittedName>
</protein>